<evidence type="ECO:0000313" key="2">
    <source>
        <dbReference type="EMBL" id="TNJ67628.1"/>
    </source>
</evidence>
<evidence type="ECO:0000259" key="1">
    <source>
        <dbReference type="Pfam" id="PF11575"/>
    </source>
</evidence>
<comment type="caution">
    <text evidence="2">The sequence shown here is derived from an EMBL/GenBank/DDBJ whole genome shotgun (WGS) entry which is preliminary data.</text>
</comment>
<keyword evidence="3" id="KW-1185">Reference proteome</keyword>
<reference evidence="2 3" key="1">
    <citation type="submission" date="2019-05" db="EMBL/GenBank/DDBJ databases">
        <title>We sequenced the genome of Paenibacillus hemerocallicola KCTC 33185 for further insight into its adaptation and study the phylogeny of Paenibacillus.</title>
        <authorList>
            <person name="Narsing Rao M.P."/>
        </authorList>
    </citation>
    <scope>NUCLEOTIDE SEQUENCE [LARGE SCALE GENOMIC DNA]</scope>
    <source>
        <strain evidence="2 3">KCTC 33185</strain>
    </source>
</reference>
<protein>
    <submittedName>
        <fullName evidence="2">(2Fe-2S)-binding protein</fullName>
    </submittedName>
</protein>
<name>A0A5C4TF58_9BACL</name>
<dbReference type="OrthoDB" id="2819999at2"/>
<gene>
    <name evidence="2" type="ORF">FE784_04395</name>
</gene>
<sequence length="265" mass="30583">MEFEALHKFNVSLDDKEHIVYSVAASRLVERDAMEKLIDAYAPLVKALDRVAAVSYFCNQFANTCLSLQYAVSLLGKSVDLSLDRITVQLFAVGDGKYGVAYKLDRWAEEQAPKNEAERQAWLERVYAIFYENTVRRIYESAAIVGGVDAGQLWGLLPTRFNYMTEQWMLAAASEEQRNRVSADYAFLTREIPVAVFGRSKNPFDVKIRWVEDLKDPCKQIRMKNVCCQYYRTEGGYYCYTCPRIKESEREERRIKAREPEPVST</sequence>
<dbReference type="InterPro" id="IPR024726">
    <property type="entry name" value="FhuF_C"/>
</dbReference>
<dbReference type="EMBL" id="VDCQ01000004">
    <property type="protein sequence ID" value="TNJ67628.1"/>
    <property type="molecule type" value="Genomic_DNA"/>
</dbReference>
<dbReference type="Pfam" id="PF11575">
    <property type="entry name" value="FhuF_C"/>
    <property type="match status" value="1"/>
</dbReference>
<dbReference type="RefSeq" id="WP_139600914.1">
    <property type="nucleotide sequence ID" value="NZ_VDCQ01000004.1"/>
</dbReference>
<dbReference type="Proteomes" id="UP000307943">
    <property type="component" value="Unassembled WGS sequence"/>
</dbReference>
<accession>A0A5C4TF58</accession>
<dbReference type="GO" id="GO:0051537">
    <property type="term" value="F:2 iron, 2 sulfur cluster binding"/>
    <property type="evidence" value="ECO:0007669"/>
    <property type="project" value="InterPro"/>
</dbReference>
<organism evidence="2 3">
    <name type="scientific">Paenibacillus hemerocallicola</name>
    <dbReference type="NCBI Taxonomy" id="1172614"/>
    <lineage>
        <taxon>Bacteria</taxon>
        <taxon>Bacillati</taxon>
        <taxon>Bacillota</taxon>
        <taxon>Bacilli</taxon>
        <taxon>Bacillales</taxon>
        <taxon>Paenibacillaceae</taxon>
        <taxon>Paenibacillus</taxon>
    </lineage>
</organism>
<evidence type="ECO:0000313" key="3">
    <source>
        <dbReference type="Proteomes" id="UP000307943"/>
    </source>
</evidence>
<dbReference type="AlphaFoldDB" id="A0A5C4TF58"/>
<feature type="domain" description="Ferric siderophore reductase C-terminal" evidence="1">
    <location>
        <begin position="226"/>
        <end position="244"/>
    </location>
</feature>
<proteinExistence type="predicted"/>